<accession>A0A8S5RSB6</accession>
<dbReference type="InterPro" id="IPR010773">
    <property type="entry name" value="Mycophage_PG1_Gp7"/>
</dbReference>
<name>A0A8S5RSB6_9CAUD</name>
<organism evidence="1">
    <name type="scientific">Siphoviridae sp. ctZF426</name>
    <dbReference type="NCBI Taxonomy" id="2827580"/>
    <lineage>
        <taxon>Viruses</taxon>
        <taxon>Duplodnaviria</taxon>
        <taxon>Heunggongvirae</taxon>
        <taxon>Uroviricota</taxon>
        <taxon>Caudoviricetes</taxon>
    </lineage>
</organism>
<protein>
    <submittedName>
        <fullName evidence="1">Uncharacterized protein</fullName>
    </submittedName>
</protein>
<proteinExistence type="predicted"/>
<dbReference type="EMBL" id="BK057799">
    <property type="protein sequence ID" value="DAE92400.1"/>
    <property type="molecule type" value="Genomic_DNA"/>
</dbReference>
<reference evidence="1" key="1">
    <citation type="journal article" date="2021" name="Proc. Natl. Acad. Sci. U.S.A.">
        <title>A Catalog of Tens of Thousands of Viruses from Human Metagenomes Reveals Hidden Associations with Chronic Diseases.</title>
        <authorList>
            <person name="Tisza M.J."/>
            <person name="Buck C.B."/>
        </authorList>
    </citation>
    <scope>NUCLEOTIDE SEQUENCE</scope>
    <source>
        <strain evidence="1">CtZF426</strain>
    </source>
</reference>
<evidence type="ECO:0000313" key="1">
    <source>
        <dbReference type="EMBL" id="DAE92400.1"/>
    </source>
</evidence>
<sequence>MNAPPPADGLLAALATARLTRLLTTDLLGEWAVVAPARAWAQRREPADAFGPEARGPRHRAVTGLECPFCAGMWVGVAVLAARAAAAARGPRALGTWRFAAAALAMNYIVGHVSSRID</sequence>
<dbReference type="Pfam" id="PF07098">
    <property type="entry name" value="DUF1360"/>
    <property type="match status" value="1"/>
</dbReference>